<dbReference type="InParanoid" id="A0A6P7GEK1"/>
<sequence>MSILGSGPELEAAYTGLGDVIVNPEWKVKENENDILGVENAGIHMALKKLAQQDKVRLENQDITFGSVLIEKLTEDTLTSWLPLNRGCFLLVTVFENGSEETQNKMKEKLQKSLKLLKKQTSPGAKILLKKLL</sequence>
<dbReference type="GO" id="GO:0003729">
    <property type="term" value="F:mRNA binding"/>
    <property type="evidence" value="ECO:0007669"/>
    <property type="project" value="TreeGrafter"/>
</dbReference>
<gene>
    <name evidence="1" type="primary">LOC114341387</name>
</gene>
<dbReference type="RefSeq" id="XP_028147981.1">
    <property type="nucleotide sequence ID" value="XM_028292180.1"/>
</dbReference>
<dbReference type="GO" id="GO:0006417">
    <property type="term" value="P:regulation of translation"/>
    <property type="evidence" value="ECO:0007669"/>
    <property type="project" value="TreeGrafter"/>
</dbReference>
<proteinExistence type="predicted"/>
<reference evidence="1" key="1">
    <citation type="submission" date="2025-08" db="UniProtKB">
        <authorList>
            <consortium name="RefSeq"/>
        </authorList>
    </citation>
    <scope>IDENTIFICATION</scope>
    <source>
        <tissue evidence="1">Whole insect</tissue>
    </source>
</reference>
<dbReference type="AlphaFoldDB" id="A0A6P7GEK1"/>
<name>A0A6P7GEK1_DIAVI</name>
<dbReference type="InterPro" id="IPR040059">
    <property type="entry name" value="PUM3"/>
</dbReference>
<dbReference type="GO" id="GO:0005730">
    <property type="term" value="C:nucleolus"/>
    <property type="evidence" value="ECO:0007669"/>
    <property type="project" value="TreeGrafter"/>
</dbReference>
<accession>A0A6P7GEK1</accession>
<protein>
    <submittedName>
        <fullName evidence="1">Protein penguin-like</fullName>
    </submittedName>
</protein>
<evidence type="ECO:0000313" key="1">
    <source>
        <dbReference type="RefSeq" id="XP_028147981.1"/>
    </source>
</evidence>
<dbReference type="PANTHER" id="PTHR13389:SF0">
    <property type="entry name" value="PUMILIO HOMOLOG 3"/>
    <property type="match status" value="1"/>
</dbReference>
<dbReference type="PANTHER" id="PTHR13389">
    <property type="entry name" value="PUMILIO HOMOLOG 3"/>
    <property type="match status" value="1"/>
</dbReference>
<organism evidence="1">
    <name type="scientific">Diabrotica virgifera virgifera</name>
    <name type="common">western corn rootworm</name>
    <dbReference type="NCBI Taxonomy" id="50390"/>
    <lineage>
        <taxon>Eukaryota</taxon>
        <taxon>Metazoa</taxon>
        <taxon>Ecdysozoa</taxon>
        <taxon>Arthropoda</taxon>
        <taxon>Hexapoda</taxon>
        <taxon>Insecta</taxon>
        <taxon>Pterygota</taxon>
        <taxon>Neoptera</taxon>
        <taxon>Endopterygota</taxon>
        <taxon>Coleoptera</taxon>
        <taxon>Polyphaga</taxon>
        <taxon>Cucujiformia</taxon>
        <taxon>Chrysomeloidea</taxon>
        <taxon>Chrysomelidae</taxon>
        <taxon>Galerucinae</taxon>
        <taxon>Diabroticina</taxon>
        <taxon>Diabroticites</taxon>
        <taxon>Diabrotica</taxon>
    </lineage>
</organism>